<feature type="DNA-binding region" description="OmpR/PhoB-type" evidence="5">
    <location>
        <begin position="1"/>
        <end position="101"/>
    </location>
</feature>
<dbReference type="PROSITE" id="PS51755">
    <property type="entry name" value="OMPR_PHOB"/>
    <property type="match status" value="1"/>
</dbReference>
<sequence length="926" mass="100134">MDSTDDDGPRFCVLGPVGVAVGEQLRSIGGPGLRGLLAILLLEPNQVVPIERIVDLLWDHEPPVTARTIVQGYVSRTRKWLSTLDPTTAIETTGPGYQLVIDENRIDVSMARMLLAGSRGREPEVRSAMLARAQALWRGPELSDIGARVRAPELAELRLAVIEARIDADLELGRHDDVIGELAALVDTHPFREHLVGQLVLALYRSGRRAGALEIYQRFAQRAAGELGLDPGPGLRELHSRVLRDDERLLTPRTEPVVSPRVGVLNPAQLPAPPSGFAGRESELAWLDGMRGAGVAVLAGPAGIGKSALALLWGSQVAREFVHGQLYVSLRGFDPRHPPLDAADVLTRFLLALGVAAVDIPSDVAERSALYRSLLADRKVLVLLDDASDSEQVRPLLPGAGRSLVLVTSRRRLDGLVADGARLRVVDTLAADAAVRLIEHAAGPPLDAAERAQRARLARLCGFLPLALRITGARLAVSPQWTVGELVAELSDERTRLGALDVEDANTSVRAALDVTVRKLDESHAATLRALGAFPGQWVSPYAVAALCGIDVGRARARLRVLAGSFLVSELDRDVYGMHDLVRLFARELAGSGVRPLRAVAGHYLHVADTCRRHLRAVDDDIAPAASPRPDILDRDAALEWFDREWPNLLAVAAACADAGLHREVWQLARVAGDYRRVRSRRDDWEWLLDLGLTSARACGDRRGEVLLRLSRCVMLTRFAGEHETTPDADAAVVLAAEIADPKLSAMAHNTRASAWYGQKRFAEALGGYRDALSLARVAGYRLGEANLHNNIAQVHLNLGEPASALEPQRTAVELYREVGDLGFVGLALANLAELEHELGLLADSERNAREAVALAEVNGLELTEAFAREVLARSLRDSGDIAGARTELAIAIERYRQAQSPAADAARAALASLPPTHPRVPRSQQ</sequence>
<dbReference type="InterPro" id="IPR027417">
    <property type="entry name" value="P-loop_NTPase"/>
</dbReference>
<dbReference type="InterPro" id="IPR051677">
    <property type="entry name" value="AfsR-DnrI-RedD_regulator"/>
</dbReference>
<feature type="domain" description="OmpR/PhoB-type" evidence="6">
    <location>
        <begin position="1"/>
        <end position="101"/>
    </location>
</feature>
<dbReference type="SUPFAM" id="SSF48452">
    <property type="entry name" value="TPR-like"/>
    <property type="match status" value="2"/>
</dbReference>
<dbReference type="InterPro" id="IPR005158">
    <property type="entry name" value="BTAD"/>
</dbReference>
<keyword evidence="2" id="KW-0805">Transcription regulation</keyword>
<dbReference type="Gene3D" id="3.40.50.300">
    <property type="entry name" value="P-loop containing nucleotide triphosphate hydrolases"/>
    <property type="match status" value="1"/>
</dbReference>
<accession>A0ABR7L3N8</accession>
<dbReference type="RefSeq" id="WP_187219573.1">
    <property type="nucleotide sequence ID" value="NZ_JABVED010000003.1"/>
</dbReference>
<evidence type="ECO:0000313" key="8">
    <source>
        <dbReference type="Proteomes" id="UP000734823"/>
    </source>
</evidence>
<dbReference type="InterPro" id="IPR036388">
    <property type="entry name" value="WH-like_DNA-bd_sf"/>
</dbReference>
<keyword evidence="8" id="KW-1185">Reference proteome</keyword>
<organism evidence="7 8">
    <name type="scientific">Actinokineospora xionganensis</name>
    <dbReference type="NCBI Taxonomy" id="2684470"/>
    <lineage>
        <taxon>Bacteria</taxon>
        <taxon>Bacillati</taxon>
        <taxon>Actinomycetota</taxon>
        <taxon>Actinomycetes</taxon>
        <taxon>Pseudonocardiales</taxon>
        <taxon>Pseudonocardiaceae</taxon>
        <taxon>Actinokineospora</taxon>
    </lineage>
</organism>
<dbReference type="Gene3D" id="1.10.10.10">
    <property type="entry name" value="Winged helix-like DNA-binding domain superfamily/Winged helix DNA-binding domain"/>
    <property type="match status" value="1"/>
</dbReference>
<dbReference type="InterPro" id="IPR019734">
    <property type="entry name" value="TPR_rpt"/>
</dbReference>
<dbReference type="Gene3D" id="1.25.40.10">
    <property type="entry name" value="Tetratricopeptide repeat domain"/>
    <property type="match status" value="2"/>
</dbReference>
<dbReference type="InterPro" id="IPR001867">
    <property type="entry name" value="OmpR/PhoB-type_DNA-bd"/>
</dbReference>
<name>A0ABR7L3N8_9PSEU</name>
<dbReference type="InterPro" id="IPR011990">
    <property type="entry name" value="TPR-like_helical_dom_sf"/>
</dbReference>
<protein>
    <submittedName>
        <fullName evidence="7">Winged helix-turn-helix domain-containing protein</fullName>
    </submittedName>
</protein>
<dbReference type="CDD" id="cd15831">
    <property type="entry name" value="BTAD"/>
    <property type="match status" value="1"/>
</dbReference>
<dbReference type="PANTHER" id="PTHR35807:SF1">
    <property type="entry name" value="TRANSCRIPTIONAL REGULATOR REDD"/>
    <property type="match status" value="1"/>
</dbReference>
<dbReference type="SMART" id="SM00862">
    <property type="entry name" value="Trans_reg_C"/>
    <property type="match status" value="1"/>
</dbReference>
<dbReference type="Pfam" id="PF03704">
    <property type="entry name" value="BTAD"/>
    <property type="match status" value="1"/>
</dbReference>
<reference evidence="7 8" key="1">
    <citation type="submission" date="2020-06" db="EMBL/GenBank/DDBJ databases">
        <title>Actinokineospora xiongansis sp. nov., isolated from soil of Baiyangdian.</title>
        <authorList>
            <person name="Zhang X."/>
        </authorList>
    </citation>
    <scope>NUCLEOTIDE SEQUENCE [LARGE SCALE GENOMIC DNA]</scope>
    <source>
        <strain evidence="7 8">HBU206404</strain>
    </source>
</reference>
<comment type="caution">
    <text evidence="7">The sequence shown here is derived from an EMBL/GenBank/DDBJ whole genome shotgun (WGS) entry which is preliminary data.</text>
</comment>
<keyword evidence="3 5" id="KW-0238">DNA-binding</keyword>
<dbReference type="SMART" id="SM00028">
    <property type="entry name" value="TPR"/>
    <property type="match status" value="3"/>
</dbReference>
<dbReference type="Proteomes" id="UP000734823">
    <property type="component" value="Unassembled WGS sequence"/>
</dbReference>
<dbReference type="SUPFAM" id="SSF52540">
    <property type="entry name" value="P-loop containing nucleoside triphosphate hydrolases"/>
    <property type="match status" value="1"/>
</dbReference>
<dbReference type="Pfam" id="PF00486">
    <property type="entry name" value="Trans_reg_C"/>
    <property type="match status" value="1"/>
</dbReference>
<evidence type="ECO:0000259" key="6">
    <source>
        <dbReference type="PROSITE" id="PS51755"/>
    </source>
</evidence>
<evidence type="ECO:0000256" key="1">
    <source>
        <dbReference type="ARBA" id="ARBA00005820"/>
    </source>
</evidence>
<dbReference type="EMBL" id="JABVED010000003">
    <property type="protein sequence ID" value="MBC6447123.1"/>
    <property type="molecule type" value="Genomic_DNA"/>
</dbReference>
<gene>
    <name evidence="7" type="ORF">GPZ80_08055</name>
</gene>
<dbReference type="PRINTS" id="PR00364">
    <property type="entry name" value="DISEASERSIST"/>
</dbReference>
<evidence type="ECO:0000256" key="3">
    <source>
        <dbReference type="ARBA" id="ARBA00023125"/>
    </source>
</evidence>
<dbReference type="PANTHER" id="PTHR35807">
    <property type="entry name" value="TRANSCRIPTIONAL REGULATOR REDD-RELATED"/>
    <property type="match status" value="1"/>
</dbReference>
<evidence type="ECO:0000256" key="4">
    <source>
        <dbReference type="ARBA" id="ARBA00023163"/>
    </source>
</evidence>
<dbReference type="SMART" id="SM01043">
    <property type="entry name" value="BTAD"/>
    <property type="match status" value="1"/>
</dbReference>
<evidence type="ECO:0000313" key="7">
    <source>
        <dbReference type="EMBL" id="MBC6447123.1"/>
    </source>
</evidence>
<keyword evidence="4" id="KW-0804">Transcription</keyword>
<dbReference type="InterPro" id="IPR016032">
    <property type="entry name" value="Sig_transdc_resp-reg_C-effctor"/>
</dbReference>
<dbReference type="Pfam" id="PF13424">
    <property type="entry name" value="TPR_12"/>
    <property type="match status" value="1"/>
</dbReference>
<proteinExistence type="inferred from homology"/>
<evidence type="ECO:0000256" key="2">
    <source>
        <dbReference type="ARBA" id="ARBA00023015"/>
    </source>
</evidence>
<comment type="similarity">
    <text evidence="1">Belongs to the AfsR/DnrI/RedD regulatory family.</text>
</comment>
<dbReference type="SUPFAM" id="SSF46894">
    <property type="entry name" value="C-terminal effector domain of the bipartite response regulators"/>
    <property type="match status" value="1"/>
</dbReference>
<evidence type="ECO:0000256" key="5">
    <source>
        <dbReference type="PROSITE-ProRule" id="PRU01091"/>
    </source>
</evidence>